<evidence type="ECO:0000313" key="3">
    <source>
        <dbReference type="Proteomes" id="UP001066276"/>
    </source>
</evidence>
<dbReference type="Proteomes" id="UP001066276">
    <property type="component" value="Chromosome 2_1"/>
</dbReference>
<dbReference type="AlphaFoldDB" id="A0AAV7VPS5"/>
<evidence type="ECO:0000313" key="2">
    <source>
        <dbReference type="EMBL" id="KAJ1203658.1"/>
    </source>
</evidence>
<protein>
    <submittedName>
        <fullName evidence="2">Uncharacterized protein</fullName>
    </submittedName>
</protein>
<accession>A0AAV7VPS5</accession>
<sequence length="100" mass="10794">MEGPVTPQEKRPEAAERRWRHAKKSKSTAKELRDKLNLRIVGPQLSGRETEAGIRVAALVADTETISGSPHPLVAAINQLETEETVLGAEGGVQTVEATQ</sequence>
<name>A0AAV7VPS5_PLEWA</name>
<dbReference type="EMBL" id="JANPWB010000003">
    <property type="protein sequence ID" value="KAJ1203658.1"/>
    <property type="molecule type" value="Genomic_DNA"/>
</dbReference>
<feature type="compositionally biased region" description="Basic and acidic residues" evidence="1">
    <location>
        <begin position="8"/>
        <end position="17"/>
    </location>
</feature>
<proteinExistence type="predicted"/>
<comment type="caution">
    <text evidence="2">The sequence shown here is derived from an EMBL/GenBank/DDBJ whole genome shotgun (WGS) entry which is preliminary data.</text>
</comment>
<evidence type="ECO:0000256" key="1">
    <source>
        <dbReference type="SAM" id="MobiDB-lite"/>
    </source>
</evidence>
<reference evidence="2" key="1">
    <citation type="journal article" date="2022" name="bioRxiv">
        <title>Sequencing and chromosome-scale assembly of the giantPleurodeles waltlgenome.</title>
        <authorList>
            <person name="Brown T."/>
            <person name="Elewa A."/>
            <person name="Iarovenko S."/>
            <person name="Subramanian E."/>
            <person name="Araus A.J."/>
            <person name="Petzold A."/>
            <person name="Susuki M."/>
            <person name="Suzuki K.-i.T."/>
            <person name="Hayashi T."/>
            <person name="Toyoda A."/>
            <person name="Oliveira C."/>
            <person name="Osipova E."/>
            <person name="Leigh N.D."/>
            <person name="Simon A."/>
            <person name="Yun M.H."/>
        </authorList>
    </citation>
    <scope>NUCLEOTIDE SEQUENCE</scope>
    <source>
        <strain evidence="2">20211129_DDA</strain>
        <tissue evidence="2">Liver</tissue>
    </source>
</reference>
<feature type="compositionally biased region" description="Basic residues" evidence="1">
    <location>
        <begin position="18"/>
        <end position="27"/>
    </location>
</feature>
<feature type="region of interest" description="Disordered" evidence="1">
    <location>
        <begin position="1"/>
        <end position="30"/>
    </location>
</feature>
<organism evidence="2 3">
    <name type="scientific">Pleurodeles waltl</name>
    <name type="common">Iberian ribbed newt</name>
    <dbReference type="NCBI Taxonomy" id="8319"/>
    <lineage>
        <taxon>Eukaryota</taxon>
        <taxon>Metazoa</taxon>
        <taxon>Chordata</taxon>
        <taxon>Craniata</taxon>
        <taxon>Vertebrata</taxon>
        <taxon>Euteleostomi</taxon>
        <taxon>Amphibia</taxon>
        <taxon>Batrachia</taxon>
        <taxon>Caudata</taxon>
        <taxon>Salamandroidea</taxon>
        <taxon>Salamandridae</taxon>
        <taxon>Pleurodelinae</taxon>
        <taxon>Pleurodeles</taxon>
    </lineage>
</organism>
<gene>
    <name evidence="2" type="ORF">NDU88_007442</name>
</gene>
<keyword evidence="3" id="KW-1185">Reference proteome</keyword>